<dbReference type="AlphaFoldDB" id="A0A133MNG6"/>
<evidence type="ECO:0000313" key="1">
    <source>
        <dbReference type="EMBL" id="RBS35588.1"/>
    </source>
</evidence>
<gene>
    <name evidence="1" type="ORF">EB12_00150</name>
</gene>
<dbReference type="EMBL" id="LEQJ01000001">
    <property type="protein sequence ID" value="RBS35588.1"/>
    <property type="molecule type" value="Genomic_DNA"/>
</dbReference>
<organism evidence="1 2">
    <name type="scientific">Enterococcus faecium</name>
    <name type="common">Streptococcus faecium</name>
    <dbReference type="NCBI Taxonomy" id="1352"/>
    <lineage>
        <taxon>Bacteria</taxon>
        <taxon>Bacillati</taxon>
        <taxon>Bacillota</taxon>
        <taxon>Bacilli</taxon>
        <taxon>Lactobacillales</taxon>
        <taxon>Enterococcaceae</taxon>
        <taxon>Enterococcus</taxon>
    </lineage>
</organism>
<accession>A0A133MNG6</accession>
<dbReference type="Proteomes" id="UP000253144">
    <property type="component" value="Unassembled WGS sequence"/>
</dbReference>
<comment type="caution">
    <text evidence="1">The sequence shown here is derived from an EMBL/GenBank/DDBJ whole genome shotgun (WGS) entry which is preliminary data.</text>
</comment>
<sequence>MKNKKKKLKGMKANDLLVGILVVIVFIMLVLRHTIFKNSQFDFLPLISFIVVLGILIVSFINVEPTKKHEVFVEKGLGFGYTINPRNLFGLFLYIILLVATILPYFI</sequence>
<protein>
    <submittedName>
        <fullName evidence="1">Uncharacterized protein</fullName>
    </submittedName>
</protein>
<proteinExistence type="predicted"/>
<name>A0A133MNG6_ENTFC</name>
<dbReference type="RefSeq" id="WP_002291130.1">
    <property type="nucleotide sequence ID" value="NZ_CABGIO010000030.1"/>
</dbReference>
<evidence type="ECO:0000313" key="2">
    <source>
        <dbReference type="Proteomes" id="UP000253144"/>
    </source>
</evidence>
<reference evidence="1 2" key="1">
    <citation type="submission" date="2015-06" db="EMBL/GenBank/DDBJ databases">
        <title>The Genome Sequence of Enterococcus faecium 131EA1.</title>
        <authorList>
            <consortium name="The Broad Institute Genomics Platform"/>
            <consortium name="The Broad Institute Genome Sequencing Center for Infectious Disease"/>
            <person name="Earl A.M."/>
            <person name="Van Tyne D."/>
            <person name="Lebreton F."/>
            <person name="Saavedra J.T."/>
            <person name="Gilmore M.S."/>
            <person name="Manson Mcguire A."/>
            <person name="Clock S."/>
            <person name="Crupain M."/>
            <person name="Rangan U."/>
            <person name="Young S."/>
            <person name="Abouelleil A."/>
            <person name="Cao P."/>
            <person name="Chapman S.B."/>
            <person name="Griggs A."/>
            <person name="Priest M."/>
            <person name="Shea T."/>
            <person name="Wortman J."/>
            <person name="Nusbaum C."/>
            <person name="Birren B."/>
        </authorList>
    </citation>
    <scope>NUCLEOTIDE SEQUENCE [LARGE SCALE GENOMIC DNA]</scope>
    <source>
        <strain evidence="1 2">131EA1</strain>
    </source>
</reference>
<dbReference type="GeneID" id="66496809"/>